<dbReference type="GO" id="GO:0030288">
    <property type="term" value="C:outer membrane-bounded periplasmic space"/>
    <property type="evidence" value="ECO:0007669"/>
    <property type="project" value="UniProtKB-UniRule"/>
</dbReference>
<sequence length="396" mass="42736" precursor="true">MMKRIALPLIALMLTASAAFAQYQDDPRYQQRSGGGFFDNLFGGSERMRGGENQRQPAGQPQQQQRRYEQGRYNEQGADDGELAVQVDKLRAKVRQLTGQVEELEYRNRQLEEQLQARGGSAPPRAEAPSAPRNVQSGSQLPPPDEPGSPAPPLRQHSSNVPSTGSVAGGRGRNDTFDPDADPNAPGVPKPLGSPESRAPAPVASAEPVGPRGGRERGEPLAIGNQPGEPAPVAQPVREARTIAGPLPAPPTRSPNSTGAQPVSAPATDTPRDQFANAQAQMQRREYAQAESSLRDFLKKYPSDRLSGDAHYQLGESLYQRQNYRDAAESFLTVTTKYNKIGRAPDALMRLGQSLAALGEKDAACATLGEVNRKYPNASAGVKQTVERERTRVQCS</sequence>
<keyword evidence="1" id="KW-0574">Periplasm</keyword>
<feature type="compositionally biased region" description="Low complexity" evidence="2">
    <location>
        <begin position="53"/>
        <end position="65"/>
    </location>
</feature>
<dbReference type="Pfam" id="PF13432">
    <property type="entry name" value="TPR_16"/>
    <property type="match status" value="1"/>
</dbReference>
<evidence type="ECO:0000313" key="3">
    <source>
        <dbReference type="EMBL" id="BAT61655.1"/>
    </source>
</evidence>
<evidence type="ECO:0000256" key="1">
    <source>
        <dbReference type="HAMAP-Rule" id="MF_02066"/>
    </source>
</evidence>
<feature type="signal peptide" evidence="1">
    <location>
        <begin position="1"/>
        <end position="21"/>
    </location>
</feature>
<keyword evidence="4" id="KW-1185">Reference proteome</keyword>
<gene>
    <name evidence="1" type="primary">cpoB</name>
    <name evidence="3" type="ORF">GJW-30_1_04215</name>
</gene>
<evidence type="ECO:0000313" key="4">
    <source>
        <dbReference type="Proteomes" id="UP000236884"/>
    </source>
</evidence>
<dbReference type="SUPFAM" id="SSF48452">
    <property type="entry name" value="TPR-like"/>
    <property type="match status" value="1"/>
</dbReference>
<feature type="compositionally biased region" description="Basic and acidic residues" evidence="2">
    <location>
        <begin position="283"/>
        <end position="292"/>
    </location>
</feature>
<feature type="compositionally biased region" description="Polar residues" evidence="2">
    <location>
        <begin position="156"/>
        <end position="166"/>
    </location>
</feature>
<comment type="subcellular location">
    <subcellularLocation>
        <location evidence="1">Periplasm</location>
    </subcellularLocation>
</comment>
<dbReference type="InterPro" id="IPR011990">
    <property type="entry name" value="TPR-like_helical_dom_sf"/>
</dbReference>
<name>A0A0S3Q0D6_9BRAD</name>
<dbReference type="InterPro" id="IPR034706">
    <property type="entry name" value="CpoB"/>
</dbReference>
<feature type="coiled-coil region" evidence="1">
    <location>
        <begin position="87"/>
        <end position="114"/>
    </location>
</feature>
<dbReference type="Gene3D" id="1.25.40.10">
    <property type="entry name" value="Tetratricopeptide repeat domain"/>
    <property type="match status" value="1"/>
</dbReference>
<dbReference type="AlphaFoldDB" id="A0A0S3Q0D6"/>
<dbReference type="InterPro" id="IPR014162">
    <property type="entry name" value="CpoB_C"/>
</dbReference>
<dbReference type="NCBIfam" id="TIGR02795">
    <property type="entry name" value="tol_pal_ybgF"/>
    <property type="match status" value="1"/>
</dbReference>
<reference evidence="3 4" key="1">
    <citation type="submission" date="2015-08" db="EMBL/GenBank/DDBJ databases">
        <title>Investigation of the bacterial diversity of lava forest soil.</title>
        <authorList>
            <person name="Lee J.S."/>
        </authorList>
    </citation>
    <scope>NUCLEOTIDE SEQUENCE [LARGE SCALE GENOMIC DNA]</scope>
    <source>
        <strain evidence="3 4">GJW-30</strain>
    </source>
</reference>
<dbReference type="RefSeq" id="WP_245408586.1">
    <property type="nucleotide sequence ID" value="NZ_AP014946.1"/>
</dbReference>
<dbReference type="GO" id="GO:0043093">
    <property type="term" value="P:FtsZ-dependent cytokinesis"/>
    <property type="evidence" value="ECO:0007669"/>
    <property type="project" value="UniProtKB-UniRule"/>
</dbReference>
<feature type="region of interest" description="Disordered" evidence="2">
    <location>
        <begin position="115"/>
        <end position="292"/>
    </location>
</feature>
<accession>A0A0S3Q0D6</accession>
<protein>
    <recommendedName>
        <fullName evidence="1">Cell division coordinator CpoB</fullName>
    </recommendedName>
</protein>
<dbReference type="KEGG" id="vgo:GJW-30_1_04215"/>
<keyword evidence="1" id="KW-0175">Coiled coil</keyword>
<comment type="function">
    <text evidence="1">Mediates coordination of peptidoglycan synthesis and outer membrane constriction during cell division.</text>
</comment>
<feature type="compositionally biased region" description="Pro residues" evidence="2">
    <location>
        <begin position="141"/>
        <end position="153"/>
    </location>
</feature>
<keyword evidence="1" id="KW-0732">Signal</keyword>
<evidence type="ECO:0000256" key="2">
    <source>
        <dbReference type="SAM" id="MobiDB-lite"/>
    </source>
</evidence>
<feature type="compositionally biased region" description="Low complexity" evidence="2">
    <location>
        <begin position="117"/>
        <end position="133"/>
    </location>
</feature>
<dbReference type="Proteomes" id="UP000236884">
    <property type="component" value="Chromosome"/>
</dbReference>
<dbReference type="EMBL" id="AP014946">
    <property type="protein sequence ID" value="BAT61655.1"/>
    <property type="molecule type" value="Genomic_DNA"/>
</dbReference>
<dbReference type="HAMAP" id="MF_02066">
    <property type="entry name" value="CpoB"/>
    <property type="match status" value="1"/>
</dbReference>
<feature type="chain" id="PRO_5009985180" description="Cell division coordinator CpoB" evidence="1">
    <location>
        <begin position="22"/>
        <end position="396"/>
    </location>
</feature>
<organism evidence="3 4">
    <name type="scientific">Variibacter gotjawalensis</name>
    <dbReference type="NCBI Taxonomy" id="1333996"/>
    <lineage>
        <taxon>Bacteria</taxon>
        <taxon>Pseudomonadati</taxon>
        <taxon>Pseudomonadota</taxon>
        <taxon>Alphaproteobacteria</taxon>
        <taxon>Hyphomicrobiales</taxon>
        <taxon>Nitrobacteraceae</taxon>
        <taxon>Variibacter</taxon>
    </lineage>
</organism>
<proteinExistence type="inferred from homology"/>
<keyword evidence="1" id="KW-0131">Cell cycle</keyword>
<comment type="similarity">
    <text evidence="1">Belongs to the CpoB family.</text>
</comment>
<keyword evidence="1" id="KW-0132">Cell division</keyword>
<feature type="region of interest" description="Disordered" evidence="2">
    <location>
        <begin position="30"/>
        <end position="82"/>
    </location>
</feature>